<evidence type="ECO:0000313" key="3">
    <source>
        <dbReference type="Proteomes" id="UP000002534"/>
    </source>
</evidence>
<dbReference type="Gene3D" id="2.30.30.320">
    <property type="entry name" value="DUF1653-like domain"/>
    <property type="match status" value="1"/>
</dbReference>
<dbReference type="eggNOG" id="COG4728">
    <property type="taxonomic scope" value="Bacteria"/>
</dbReference>
<keyword evidence="3" id="KW-1185">Reference proteome</keyword>
<sequence length="76" mass="8964">MDLKKGIYRHFKGQLYEVLETARHCDTEEWFVVYRALYGEMGVWLRPLENFCETVEREGKSLPRFVYVGTPSTVST</sequence>
<organism evidence="2 3">
    <name type="scientific">Syntrophotalea carbinolica (strain DSM 2380 / NBRC 103641 / GraBd1)</name>
    <name type="common">Pelobacter carbinolicus</name>
    <dbReference type="NCBI Taxonomy" id="338963"/>
    <lineage>
        <taxon>Bacteria</taxon>
        <taxon>Pseudomonadati</taxon>
        <taxon>Thermodesulfobacteriota</taxon>
        <taxon>Desulfuromonadia</taxon>
        <taxon>Desulfuromonadales</taxon>
        <taxon>Syntrophotaleaceae</taxon>
        <taxon>Syntrophotalea</taxon>
    </lineage>
</organism>
<accession>Q3A153</accession>
<gene>
    <name evidence="2" type="ordered locus">Pcar_2668</name>
</gene>
<evidence type="ECO:0000313" key="2">
    <source>
        <dbReference type="EMBL" id="ABA89904.1"/>
    </source>
</evidence>
<feature type="domain" description="DUF1653" evidence="1">
    <location>
        <begin position="6"/>
        <end position="66"/>
    </location>
</feature>
<dbReference type="OrthoDB" id="371169at2"/>
<proteinExistence type="predicted"/>
<dbReference type="InterPro" id="IPR037135">
    <property type="entry name" value="DUF1653-like_dom_sf"/>
</dbReference>
<protein>
    <recommendedName>
        <fullName evidence="1">DUF1653 domain-containing protein</fullName>
    </recommendedName>
</protein>
<reference evidence="3" key="1">
    <citation type="submission" date="2005-10" db="EMBL/GenBank/DDBJ databases">
        <title>Complete sequence of Pelobacter carbinolicus DSM 2380.</title>
        <authorList>
            <person name="Copeland A."/>
            <person name="Lucas S."/>
            <person name="Lapidus A."/>
            <person name="Barry K."/>
            <person name="Detter J.C."/>
            <person name="Glavina T."/>
            <person name="Hammon N."/>
            <person name="Israni S."/>
            <person name="Pitluck S."/>
            <person name="Chertkov O."/>
            <person name="Schmutz J."/>
            <person name="Larimer F."/>
            <person name="Land M."/>
            <person name="Kyrpides N."/>
            <person name="Ivanova N."/>
            <person name="Richardson P."/>
        </authorList>
    </citation>
    <scope>NUCLEOTIDE SEQUENCE [LARGE SCALE GENOMIC DNA]</scope>
    <source>
        <strain evidence="3">DSM 2380 / NBRC 103641 / GraBd1</strain>
    </source>
</reference>
<dbReference type="AlphaFoldDB" id="Q3A153"/>
<evidence type="ECO:0000259" key="1">
    <source>
        <dbReference type="Pfam" id="PF07866"/>
    </source>
</evidence>
<dbReference type="Proteomes" id="UP000002534">
    <property type="component" value="Chromosome"/>
</dbReference>
<dbReference type="HOGENOM" id="CLU_097488_4_2_7"/>
<dbReference type="InterPro" id="IPR023387">
    <property type="entry name" value="DUF1653-like_dom"/>
</dbReference>
<dbReference type="RefSeq" id="WP_011342447.1">
    <property type="nucleotide sequence ID" value="NC_007498.2"/>
</dbReference>
<dbReference type="Pfam" id="PF07866">
    <property type="entry name" value="DUF1653"/>
    <property type="match status" value="1"/>
</dbReference>
<name>Q3A153_SYNC1</name>
<reference evidence="2 3" key="2">
    <citation type="journal article" date="2012" name="BMC Genomics">
        <title>The genome of Pelobacter carbinolicus reveals surprising metabolic capabilities and physiological features.</title>
        <authorList>
            <person name="Aklujkar M."/>
            <person name="Haveman S.A."/>
            <person name="Didonato R.Jr."/>
            <person name="Chertkov O."/>
            <person name="Han C.S."/>
            <person name="Land M.L."/>
            <person name="Brown P."/>
            <person name="Lovley D.R."/>
        </authorList>
    </citation>
    <scope>NUCLEOTIDE SEQUENCE [LARGE SCALE GENOMIC DNA]</scope>
    <source>
        <strain evidence="3">DSM 2380 / NBRC 103641 / GraBd1</strain>
    </source>
</reference>
<dbReference type="KEGG" id="pca:Pcar_2668"/>
<dbReference type="EMBL" id="CP000142">
    <property type="protein sequence ID" value="ABA89904.1"/>
    <property type="molecule type" value="Genomic_DNA"/>
</dbReference>